<evidence type="ECO:0000313" key="4">
    <source>
        <dbReference type="CGD" id="CAL0000161860"/>
    </source>
</evidence>
<feature type="compositionally biased region" description="Basic and acidic residues" evidence="2">
    <location>
        <begin position="723"/>
        <end position="743"/>
    </location>
</feature>
<dbReference type="CGD" id="CAL0000161860">
    <property type="gene designation" value="Cd36_85290"/>
</dbReference>
<dbReference type="AlphaFoldDB" id="B9WEB9"/>
<feature type="compositionally biased region" description="Basic and acidic residues" evidence="2">
    <location>
        <begin position="627"/>
        <end position="654"/>
    </location>
</feature>
<proteinExistence type="predicted"/>
<gene>
    <name evidence="4" type="ordered locus">Cd36_85290</name>
    <name evidence="5" type="ORF">CD36_85290</name>
</gene>
<dbReference type="Proteomes" id="UP000002605">
    <property type="component" value="Chromosome 3"/>
</dbReference>
<feature type="compositionally biased region" description="Acidic residues" evidence="2">
    <location>
        <begin position="1037"/>
        <end position="1055"/>
    </location>
</feature>
<feature type="compositionally biased region" description="Low complexity" evidence="2">
    <location>
        <begin position="1074"/>
        <end position="1087"/>
    </location>
</feature>
<organism evidence="5 6">
    <name type="scientific">Candida dubliniensis (strain CD36 / ATCC MYA-646 / CBS 7987 / NCPF 3949 / NRRL Y-17841)</name>
    <name type="common">Yeast</name>
    <dbReference type="NCBI Taxonomy" id="573826"/>
    <lineage>
        <taxon>Eukaryota</taxon>
        <taxon>Fungi</taxon>
        <taxon>Dikarya</taxon>
        <taxon>Ascomycota</taxon>
        <taxon>Saccharomycotina</taxon>
        <taxon>Pichiomycetes</taxon>
        <taxon>Debaryomycetaceae</taxon>
        <taxon>Candida/Lodderomyces clade</taxon>
        <taxon>Candida</taxon>
    </lineage>
</organism>
<sequence>MSFSAYVIIIGCAIGSIYYYFKNLELANLRDDHAKLASHIETIQRNLDTNRDKLQQVEKLNAELIAKSKTSASIETRAIAENKANQEKLQLQLKDLTKKYNELIEEKTKLETEYQEKQLRTISEHNEKVKELQLSKASYEDEIKNKLEKTFDFKLNTAIEQVVAERDLQIQQLTDELSEVKGTLNQEITHHNESNATNERKISELQHLKDETEKKYNEQAVLYDKLQLVNKLQSEENEQNVKEIAAKDEEVESLQKKLKEMNSDFIQVTKDLKESRENIVEIENAAKDLKLSQELLHKHLSSEKDLKTELVAKVEKLEKDITSKQLVIDEQDKKLSLIEQPLLVLEDYLEVLKETDDSFPHSLLDHEDGVSKSVDNNSDVDEETFDDNVFSAKSIGVLSLAHKYIDILRQKTINKRQLLEQQNKDIEDYKQQLMKVNTNNVVLGCEIISNLQILQQELEAKDKDNKVNQKIDEIKNIVNSFTSPVDPNEVVKEEDNTETSQENKIIVNETEDSSISKDQDTAAESSTDVISNTDDIDNSTTAETPLTESEKDTVSETLDTTTTNNDGDVSQLDDRKPIVSSGSFDEQIDTKTEESLRELKNLNKLSDTFEIKNSVTQSSLANTTSDEPEKVQLEEISKELKNENEEKESEKDSKSTPSDIVIDKSEPVKTSDDLLDERKEVKGDKTQSHNEFQKETKHDTAIDSHNEVKEKVKDNSTVVPKVIEPHTEAEKETQSDTTHESKSTETNNEAENEETKSDATAEPLEETKRDTATEPKVTESFDESKEDKTEAVKISNDASKIEAKPVETEIVESKKVEPLVDDIKDKGKTEEKSGSKEPKVDQKLETVLDHELDKESKIDDYKHQEKELLQKKEPFEDEKQIKEEEAPKIEAPSKIDKTTEVTTPFKDEKPSKVENDKDEVKNDTVSKDDSIVKPSIIAKEDKDGVEEVKSKSGEDKDQGKDKNDNDKDNEEEDKCDNVNQDEDNKLKNKVENNNDEDIDKDIVIVDKEKDDKEGDKEKEKDVEDDKDDKDDNKVVNADDDDKEVDNEEDDTDNDNDNNTLKTPFDFEASPSPSPSISSQSSQSQKSSPSKKNKKKGKKKNKTTF</sequence>
<feature type="region of interest" description="Disordered" evidence="2">
    <location>
        <begin position="604"/>
        <end position="1104"/>
    </location>
</feature>
<evidence type="ECO:0000313" key="5">
    <source>
        <dbReference type="EMBL" id="CAX43030.1"/>
    </source>
</evidence>
<feature type="compositionally biased region" description="Polar residues" evidence="2">
    <location>
        <begin position="604"/>
        <end position="625"/>
    </location>
</feature>
<keyword evidence="1" id="KW-0175">Coiled coil</keyword>
<keyword evidence="3" id="KW-0812">Transmembrane</keyword>
<dbReference type="GeneID" id="8047092"/>
<feature type="compositionally biased region" description="Basic and acidic residues" evidence="2">
    <location>
        <begin position="799"/>
        <end position="931"/>
    </location>
</feature>
<evidence type="ECO:0000313" key="6">
    <source>
        <dbReference type="Proteomes" id="UP000002605"/>
    </source>
</evidence>
<dbReference type="HOGENOM" id="CLU_278972_0_0_1"/>
<feature type="coiled-coil region" evidence="1">
    <location>
        <begin position="26"/>
        <end position="149"/>
    </location>
</feature>
<feature type="compositionally biased region" description="Basic and acidic residues" evidence="2">
    <location>
        <begin position="661"/>
        <end position="714"/>
    </location>
</feature>
<reference evidence="5 6" key="1">
    <citation type="journal article" date="2009" name="Genome Res.">
        <title>Comparative genomics of the fungal pathogens Candida dubliniensis and Candida albicans.</title>
        <authorList>
            <person name="Jackson A.P."/>
            <person name="Gamble J.A."/>
            <person name="Yeomans T."/>
            <person name="Moran G.P."/>
            <person name="Saunders D."/>
            <person name="Harris D."/>
            <person name="Aslett M."/>
            <person name="Barrell J.F."/>
            <person name="Butler G."/>
            <person name="Citiulo F."/>
            <person name="Coleman D.C."/>
            <person name="de Groot P.W.J."/>
            <person name="Goodwin T.J."/>
            <person name="Quail M.A."/>
            <person name="McQuillan J."/>
            <person name="Munro C.A."/>
            <person name="Pain A."/>
            <person name="Poulter R.T."/>
            <person name="Rajandream M.A."/>
            <person name="Renauld H."/>
            <person name="Spiering M.J."/>
            <person name="Tivey A."/>
            <person name="Gow N.A.R."/>
            <person name="Barrell B."/>
            <person name="Sullivan D.J."/>
            <person name="Berriman M."/>
        </authorList>
    </citation>
    <scope>NUCLEOTIDE SEQUENCE [LARGE SCALE GENOMIC DNA]</scope>
    <source>
        <strain evidence="6">CD36 / ATCC MYA-646 / CBS 7987 / NCPF 3949 / NRRL Y-17841</strain>
    </source>
</reference>
<evidence type="ECO:0000256" key="1">
    <source>
        <dbReference type="SAM" id="Coils"/>
    </source>
</evidence>
<feature type="compositionally biased region" description="Basic residues" evidence="2">
    <location>
        <begin position="1088"/>
        <end position="1104"/>
    </location>
</feature>
<dbReference type="eggNOG" id="ENOG502S9RR">
    <property type="taxonomic scope" value="Eukaryota"/>
</dbReference>
<evidence type="ECO:0000256" key="3">
    <source>
        <dbReference type="SAM" id="Phobius"/>
    </source>
</evidence>
<feature type="compositionally biased region" description="Basic and acidic residues" evidence="2">
    <location>
        <begin position="1000"/>
        <end position="1033"/>
    </location>
</feature>
<feature type="compositionally biased region" description="Basic and acidic residues" evidence="2">
    <location>
        <begin position="753"/>
        <end position="791"/>
    </location>
</feature>
<feature type="compositionally biased region" description="Polar residues" evidence="2">
    <location>
        <begin position="522"/>
        <end position="547"/>
    </location>
</feature>
<feature type="transmembrane region" description="Helical" evidence="3">
    <location>
        <begin position="5"/>
        <end position="21"/>
    </location>
</feature>
<dbReference type="RefSeq" id="XP_002419436.1">
    <property type="nucleotide sequence ID" value="XM_002419391.1"/>
</dbReference>
<protein>
    <submittedName>
        <fullName evidence="5">Vesicular transport protein, putative</fullName>
    </submittedName>
</protein>
<dbReference type="EMBL" id="FM992690">
    <property type="protein sequence ID" value="CAX43030.1"/>
    <property type="molecule type" value="Genomic_DNA"/>
</dbReference>
<keyword evidence="3" id="KW-0472">Membrane</keyword>
<feature type="compositionally biased region" description="Basic and acidic residues" evidence="2">
    <location>
        <begin position="982"/>
        <end position="992"/>
    </location>
</feature>
<feature type="region of interest" description="Disordered" evidence="2">
    <location>
        <begin position="482"/>
        <end position="592"/>
    </location>
</feature>
<dbReference type="OrthoDB" id="4026652at2759"/>
<accession>B9WEB9</accession>
<dbReference type="KEGG" id="cdu:CD36_85290"/>
<keyword evidence="6" id="KW-1185">Reference proteome</keyword>
<keyword evidence="3" id="KW-1133">Transmembrane helix</keyword>
<name>B9WEB9_CANDC</name>
<evidence type="ECO:0000256" key="2">
    <source>
        <dbReference type="SAM" id="MobiDB-lite"/>
    </source>
</evidence>
<feature type="coiled-coil region" evidence="1">
    <location>
        <begin position="195"/>
        <end position="334"/>
    </location>
</feature>
<feature type="compositionally biased region" description="Low complexity" evidence="2">
    <location>
        <begin position="555"/>
        <end position="570"/>
    </location>
</feature>
<feature type="compositionally biased region" description="Basic and acidic residues" evidence="2">
    <location>
        <begin position="938"/>
        <end position="966"/>
    </location>
</feature>